<sequence length="304" mass="35081">MSLWGGSLLGLINNSFGSSNVIVRNKGGIGYSEFGKYFNENFHLCFSNDFFEKQGEILYSDNAKTKCYRSKKIENNKTEIVIIGDSHGQHLFSGISQQLKNLNVMYIDSWPLPDVAHGKILNSYFNWIIEQSNHQIVIISAYWLHRSQHSPNTWQKINNIVKILSQAGKTIYISNDIPTFSFDPKNCKYSGWLYSGKCDENFHSILNMKQSIFEEIEKIKKHNKNTYVLNTTKFFCNSINCSMSINGNLFYRDKHHLNLEGSIYIGKKIIGEISKNKINDSVKLNENMDKKVKKTTFKSERVVR</sequence>
<feature type="domain" description="SGNH" evidence="1">
    <location>
        <begin position="72"/>
        <end position="269"/>
    </location>
</feature>
<proteinExistence type="predicted"/>
<accession>A0A833N5J9</accession>
<dbReference type="Proteomes" id="UP000442694">
    <property type="component" value="Unassembled WGS sequence"/>
</dbReference>
<dbReference type="InterPro" id="IPR043968">
    <property type="entry name" value="SGNH"/>
</dbReference>
<dbReference type="Pfam" id="PF19040">
    <property type="entry name" value="SGNH"/>
    <property type="match status" value="1"/>
</dbReference>
<dbReference type="EMBL" id="WFLN01000010">
    <property type="protein sequence ID" value="KAB8028031.1"/>
    <property type="molecule type" value="Genomic_DNA"/>
</dbReference>
<dbReference type="SUPFAM" id="SSF52266">
    <property type="entry name" value="SGNH hydrolase"/>
    <property type="match status" value="1"/>
</dbReference>
<organism evidence="2 3">
    <name type="scientific">Fluviispira multicolorata</name>
    <dbReference type="NCBI Taxonomy" id="2654512"/>
    <lineage>
        <taxon>Bacteria</taxon>
        <taxon>Pseudomonadati</taxon>
        <taxon>Bdellovibrionota</taxon>
        <taxon>Oligoflexia</taxon>
        <taxon>Silvanigrellales</taxon>
        <taxon>Silvanigrellaceae</taxon>
        <taxon>Fluviispira</taxon>
    </lineage>
</organism>
<reference evidence="2 3" key="1">
    <citation type="submission" date="2019-10" db="EMBL/GenBank/DDBJ databases">
        <title>New genus of Silvanigrellaceae.</title>
        <authorList>
            <person name="Pitt A."/>
            <person name="Hahn M.W."/>
        </authorList>
    </citation>
    <scope>NUCLEOTIDE SEQUENCE [LARGE SCALE GENOMIC DNA]</scope>
    <source>
        <strain evidence="2 3">33A1-SZDP</strain>
    </source>
</reference>
<evidence type="ECO:0000313" key="2">
    <source>
        <dbReference type="EMBL" id="KAB8028031.1"/>
    </source>
</evidence>
<gene>
    <name evidence="2" type="ORF">GCL57_13335</name>
</gene>
<evidence type="ECO:0000313" key="3">
    <source>
        <dbReference type="Proteomes" id="UP000442694"/>
    </source>
</evidence>
<name>A0A833N5J9_9BACT</name>
<dbReference type="AlphaFoldDB" id="A0A833N5J9"/>
<keyword evidence="3" id="KW-1185">Reference proteome</keyword>
<evidence type="ECO:0000259" key="1">
    <source>
        <dbReference type="Pfam" id="PF19040"/>
    </source>
</evidence>
<comment type="caution">
    <text evidence="2">The sequence shown here is derived from an EMBL/GenBank/DDBJ whole genome shotgun (WGS) entry which is preliminary data.</text>
</comment>
<protein>
    <recommendedName>
        <fullName evidence="1">SGNH domain-containing protein</fullName>
    </recommendedName>
</protein>
<dbReference type="RefSeq" id="WP_152213853.1">
    <property type="nucleotide sequence ID" value="NZ_WFLN01000010.1"/>
</dbReference>